<keyword evidence="1" id="KW-0472">Membrane</keyword>
<keyword evidence="3" id="KW-1185">Reference proteome</keyword>
<evidence type="ECO:0000313" key="3">
    <source>
        <dbReference type="Proteomes" id="UP001153328"/>
    </source>
</evidence>
<protein>
    <submittedName>
        <fullName evidence="2">Uncharacterized protein</fullName>
    </submittedName>
</protein>
<dbReference type="Proteomes" id="UP001153328">
    <property type="component" value="Unassembled WGS sequence"/>
</dbReference>
<sequence length="70" mass="7708">MCGLFAASSATALRRGRGVGRLVVLVFVVVVVQIRVLSVRVVVVQLVVIVLDRLRINRPRRRCAQLVGQT</sequence>
<evidence type="ECO:0000256" key="1">
    <source>
        <dbReference type="SAM" id="Phobius"/>
    </source>
</evidence>
<dbReference type="EMBL" id="CAJVAX010000017">
    <property type="protein sequence ID" value="CAG7643053.1"/>
    <property type="molecule type" value="Genomic_DNA"/>
</dbReference>
<keyword evidence="1" id="KW-0812">Transmembrane</keyword>
<name>A0A9W4H1K3_9ACTN</name>
<proteinExistence type="predicted"/>
<accession>A0A9W4H1K3</accession>
<feature type="transmembrane region" description="Helical" evidence="1">
    <location>
        <begin position="22"/>
        <end position="51"/>
    </location>
</feature>
<evidence type="ECO:0000313" key="2">
    <source>
        <dbReference type="EMBL" id="CAG7643053.1"/>
    </source>
</evidence>
<reference evidence="2" key="1">
    <citation type="submission" date="2021-06" db="EMBL/GenBank/DDBJ databases">
        <authorList>
            <person name="Arsene-Ploetze F."/>
        </authorList>
    </citation>
    <scope>NUCLEOTIDE SEQUENCE</scope>
    <source>
        <strain evidence="2">SBRY1</strain>
    </source>
</reference>
<comment type="caution">
    <text evidence="2">The sequence shown here is derived from an EMBL/GenBank/DDBJ whole genome shotgun (WGS) entry which is preliminary data.</text>
</comment>
<organism evidence="2 3">
    <name type="scientific">Actinacidiphila bryophytorum</name>
    <dbReference type="NCBI Taxonomy" id="1436133"/>
    <lineage>
        <taxon>Bacteria</taxon>
        <taxon>Bacillati</taxon>
        <taxon>Actinomycetota</taxon>
        <taxon>Actinomycetes</taxon>
        <taxon>Kitasatosporales</taxon>
        <taxon>Streptomycetaceae</taxon>
        <taxon>Actinacidiphila</taxon>
    </lineage>
</organism>
<gene>
    <name evidence="2" type="ORF">SBRY_30737</name>
</gene>
<keyword evidence="1" id="KW-1133">Transmembrane helix</keyword>
<dbReference type="AlphaFoldDB" id="A0A9W4H1K3"/>